<dbReference type="InterPro" id="IPR045175">
    <property type="entry name" value="M28_fam"/>
</dbReference>
<dbReference type="EMBL" id="ABCS01000001">
    <property type="protein sequence ID" value="EDM81735.1"/>
    <property type="molecule type" value="Genomic_DNA"/>
</dbReference>
<gene>
    <name evidence="4" type="ORF">PPSIR1_04693</name>
</gene>
<dbReference type="Gene3D" id="3.40.630.10">
    <property type="entry name" value="Zn peptidases"/>
    <property type="match status" value="1"/>
</dbReference>
<protein>
    <submittedName>
        <fullName evidence="4">Peptidases M20 and M28</fullName>
    </submittedName>
</protein>
<dbReference type="AlphaFoldDB" id="A6FWR1"/>
<feature type="region of interest" description="Disordered" evidence="1">
    <location>
        <begin position="34"/>
        <end position="71"/>
    </location>
</feature>
<feature type="domain" description="Peptidase M28" evidence="3">
    <location>
        <begin position="132"/>
        <end position="339"/>
    </location>
</feature>
<dbReference type="PROSITE" id="PS51257">
    <property type="entry name" value="PROKAR_LIPOPROTEIN"/>
    <property type="match status" value="1"/>
</dbReference>
<evidence type="ECO:0000256" key="1">
    <source>
        <dbReference type="SAM" id="MobiDB-lite"/>
    </source>
</evidence>
<reference evidence="4 5" key="1">
    <citation type="submission" date="2007-06" db="EMBL/GenBank/DDBJ databases">
        <authorList>
            <person name="Shimkets L."/>
            <person name="Ferriera S."/>
            <person name="Johnson J."/>
            <person name="Kravitz S."/>
            <person name="Beeson K."/>
            <person name="Sutton G."/>
            <person name="Rogers Y.-H."/>
            <person name="Friedman R."/>
            <person name="Frazier M."/>
            <person name="Venter J.C."/>
        </authorList>
    </citation>
    <scope>NUCLEOTIDE SEQUENCE [LARGE SCALE GENOMIC DNA]</scope>
    <source>
        <strain evidence="4 5">SIR-1</strain>
    </source>
</reference>
<evidence type="ECO:0000313" key="5">
    <source>
        <dbReference type="Proteomes" id="UP000005801"/>
    </source>
</evidence>
<dbReference type="SUPFAM" id="SSF53187">
    <property type="entry name" value="Zn-dependent exopeptidases"/>
    <property type="match status" value="1"/>
</dbReference>
<organism evidence="4 5">
    <name type="scientific">Plesiocystis pacifica SIR-1</name>
    <dbReference type="NCBI Taxonomy" id="391625"/>
    <lineage>
        <taxon>Bacteria</taxon>
        <taxon>Pseudomonadati</taxon>
        <taxon>Myxococcota</taxon>
        <taxon>Polyangia</taxon>
        <taxon>Nannocystales</taxon>
        <taxon>Nannocystaceae</taxon>
        <taxon>Plesiocystis</taxon>
    </lineage>
</organism>
<keyword evidence="2" id="KW-0732">Signal</keyword>
<evidence type="ECO:0000256" key="2">
    <source>
        <dbReference type="SAM" id="SignalP"/>
    </source>
</evidence>
<dbReference type="InterPro" id="IPR007484">
    <property type="entry name" value="Peptidase_M28"/>
</dbReference>
<dbReference type="PANTHER" id="PTHR12147:SF26">
    <property type="entry name" value="PEPTIDASE M28 DOMAIN-CONTAINING PROTEIN"/>
    <property type="match status" value="1"/>
</dbReference>
<dbReference type="Proteomes" id="UP000005801">
    <property type="component" value="Unassembled WGS sequence"/>
</dbReference>
<feature type="signal peptide" evidence="2">
    <location>
        <begin position="1"/>
        <end position="32"/>
    </location>
</feature>
<dbReference type="GO" id="GO:0008235">
    <property type="term" value="F:metalloexopeptidase activity"/>
    <property type="evidence" value="ECO:0007669"/>
    <property type="project" value="InterPro"/>
</dbReference>
<dbReference type="PANTHER" id="PTHR12147">
    <property type="entry name" value="METALLOPEPTIDASE M28 FAMILY MEMBER"/>
    <property type="match status" value="1"/>
</dbReference>
<comment type="caution">
    <text evidence="4">The sequence shown here is derived from an EMBL/GenBank/DDBJ whole genome shotgun (WGS) entry which is preliminary data.</text>
</comment>
<dbReference type="eggNOG" id="COG2234">
    <property type="taxonomic scope" value="Bacteria"/>
</dbReference>
<dbReference type="Pfam" id="PF04389">
    <property type="entry name" value="Peptidase_M28"/>
    <property type="match status" value="1"/>
</dbReference>
<feature type="chain" id="PRO_5002693399" evidence="2">
    <location>
        <begin position="33"/>
        <end position="373"/>
    </location>
</feature>
<feature type="compositionally biased region" description="Low complexity" evidence="1">
    <location>
        <begin position="40"/>
        <end position="58"/>
    </location>
</feature>
<sequence length="373" mass="39047">MLGGMARARIPLPTLAPAPVLAVALASLTACPGDDGEGSSGNDEVAGTDTATDTAGSETGEDSGGPEPCAAQTPAEVLDCVDAEAYTADLEFIADLRVPGSTHWQAVQELCVDRLTELGFSVELHDYGTGINVLGTLPGGDPTLANEAVIIGAHYDHIPECTGADDNATGVAAVLELARVFSTVETPRPLVVACWDEEELGLIGSDAHAQRTLDEGQVVVAAFAYDMIGFTDDSPNSQSVPEGFDLLFPGEYATLEANEFRADFLFWVSDEATEALGEALDGFAETRGIPTIGAPLTDALKTSPLLADLRRSDHASFWDRDLPAMFLNDTADFRYPSYHCFDGGDDSIAKLDVEFAVDVSAATAGTVAQALGL</sequence>
<proteinExistence type="predicted"/>
<keyword evidence="5" id="KW-1185">Reference proteome</keyword>
<name>A6FWR1_9BACT</name>
<accession>A6FWR1</accession>
<dbReference type="STRING" id="391625.PPSIR1_04693"/>
<evidence type="ECO:0000313" key="4">
    <source>
        <dbReference type="EMBL" id="EDM81735.1"/>
    </source>
</evidence>
<evidence type="ECO:0000259" key="3">
    <source>
        <dbReference type="Pfam" id="PF04389"/>
    </source>
</evidence>
<dbReference type="GO" id="GO:0006508">
    <property type="term" value="P:proteolysis"/>
    <property type="evidence" value="ECO:0007669"/>
    <property type="project" value="InterPro"/>
</dbReference>